<dbReference type="RefSeq" id="WP_094662334.1">
    <property type="nucleotide sequence ID" value="NZ_MWWV01000003.1"/>
</dbReference>
<accession>A0A261FI83</accession>
<dbReference type="Pfam" id="PF08666">
    <property type="entry name" value="SAF"/>
    <property type="match status" value="1"/>
</dbReference>
<evidence type="ECO:0000313" key="2">
    <source>
        <dbReference type="EMBL" id="OZG58768.1"/>
    </source>
</evidence>
<keyword evidence="2" id="KW-0966">Cell projection</keyword>
<keyword evidence="3" id="KW-1185">Reference proteome</keyword>
<dbReference type="EMBL" id="MWWV01000003">
    <property type="protein sequence ID" value="OZG58768.1"/>
    <property type="molecule type" value="Genomic_DNA"/>
</dbReference>
<protein>
    <submittedName>
        <fullName evidence="2">Flagellar protein FlgA</fullName>
    </submittedName>
</protein>
<dbReference type="Proteomes" id="UP000216444">
    <property type="component" value="Unassembled WGS sequence"/>
</dbReference>
<evidence type="ECO:0000313" key="3">
    <source>
        <dbReference type="Proteomes" id="UP000216444"/>
    </source>
</evidence>
<comment type="caution">
    <text evidence="2">The sequence shown here is derived from an EMBL/GenBank/DDBJ whole genome shotgun (WGS) entry which is preliminary data.</text>
</comment>
<feature type="domain" description="SAF" evidence="1">
    <location>
        <begin position="55"/>
        <end position="117"/>
    </location>
</feature>
<sequence>MPFLFSSSLSSSRRRDDTVVVRRRRALARRLTVAFCAGLSVWLILQCMMSLVERSPVVVASVSISRGTAIDFDDMTVEQVPASVVTESAFHTTEDATGLIAQVDIAKGEPIMRSMASKTPVIGTDQTAVEVTLASSTTTLMPGRHVRLVAADRVLAESALVLTVPDQGSGESDGLLSGKAESETVTIALTADEAMAVLAAQQEGPVLAVTIATEAEPDPTAPPE</sequence>
<dbReference type="CDD" id="cd11614">
    <property type="entry name" value="SAF_CpaB_FlgA_like"/>
    <property type="match status" value="1"/>
</dbReference>
<evidence type="ECO:0000259" key="1">
    <source>
        <dbReference type="SMART" id="SM00858"/>
    </source>
</evidence>
<gene>
    <name evidence="2" type="ORF">BTIS_0489</name>
</gene>
<dbReference type="SUPFAM" id="SSF51269">
    <property type="entry name" value="AFP III-like domain"/>
    <property type="match status" value="1"/>
</dbReference>
<dbReference type="InterPro" id="IPR013974">
    <property type="entry name" value="SAF"/>
</dbReference>
<name>A0A261FI83_9BIFI</name>
<reference evidence="2 3" key="1">
    <citation type="journal article" date="2017" name="BMC Genomics">
        <title>Comparative genomic and phylogenomic analyses of the Bifidobacteriaceae family.</title>
        <authorList>
            <person name="Lugli G.A."/>
            <person name="Milani C."/>
            <person name="Turroni F."/>
            <person name="Duranti S."/>
            <person name="Mancabelli L."/>
            <person name="Mangifesta M."/>
            <person name="Ferrario C."/>
            <person name="Modesto M."/>
            <person name="Mattarelli P."/>
            <person name="Jiri K."/>
            <person name="van Sinderen D."/>
            <person name="Ventura M."/>
        </authorList>
    </citation>
    <scope>NUCLEOTIDE SEQUENCE [LARGE SCALE GENOMIC DNA]</scope>
    <source>
        <strain evidence="2 3">DSM 100201</strain>
    </source>
</reference>
<dbReference type="SMART" id="SM00858">
    <property type="entry name" value="SAF"/>
    <property type="match status" value="1"/>
</dbReference>
<proteinExistence type="predicted"/>
<keyword evidence="2" id="KW-0282">Flagellum</keyword>
<dbReference type="InterPro" id="IPR036732">
    <property type="entry name" value="AFP_Neu5c_C_sf"/>
</dbReference>
<organism evidence="2 3">
    <name type="scientific">Bifidobacterium tissieri</name>
    <dbReference type="NCBI Taxonomy" id="1630162"/>
    <lineage>
        <taxon>Bacteria</taxon>
        <taxon>Bacillati</taxon>
        <taxon>Actinomycetota</taxon>
        <taxon>Actinomycetes</taxon>
        <taxon>Bifidobacteriales</taxon>
        <taxon>Bifidobacteriaceae</taxon>
        <taxon>Bifidobacterium</taxon>
    </lineage>
</organism>
<dbReference type="Gene3D" id="3.90.1210.10">
    <property type="entry name" value="Antifreeze-like/N-acetylneuraminic acid synthase C-terminal domain"/>
    <property type="match status" value="1"/>
</dbReference>
<keyword evidence="2" id="KW-0969">Cilium</keyword>
<dbReference type="AlphaFoldDB" id="A0A261FI83"/>